<dbReference type="RefSeq" id="WP_090244143.1">
    <property type="nucleotide sequence ID" value="NZ_FNOU01000006.1"/>
</dbReference>
<dbReference type="STRING" id="1528.SAMN04488579_10659"/>
<dbReference type="EMBL" id="FNOU01000006">
    <property type="protein sequence ID" value="SDX72524.1"/>
    <property type="molecule type" value="Genomic_DNA"/>
</dbReference>
<dbReference type="AlphaFoldDB" id="A0A1H3E3K9"/>
<gene>
    <name evidence="1" type="ORF">SAMN04488579_10659</name>
</gene>
<protein>
    <submittedName>
        <fullName evidence="1">Uncharacterized protein</fullName>
    </submittedName>
</protein>
<reference evidence="2" key="1">
    <citation type="submission" date="2016-10" db="EMBL/GenBank/DDBJ databases">
        <authorList>
            <person name="Varghese N."/>
            <person name="Submissions S."/>
        </authorList>
    </citation>
    <scope>NUCLEOTIDE SEQUENCE [LARGE SCALE GENOMIC DNA]</scope>
    <source>
        <strain evidence="2">VPI 5359</strain>
    </source>
</reference>
<accession>A0A1H3E3K9</accession>
<evidence type="ECO:0000313" key="1">
    <source>
        <dbReference type="EMBL" id="SDX72524.1"/>
    </source>
</evidence>
<sequence>MRDYTLKNYEEQLNHQVIHMDQAVCYCPEFRASCMMHDYPSRRLQLARSVFKGDLEANDFIANLQFQSILSRQGERWQNFGENPEDGMDATILCRDMFVQKGYGASIVDDLEEALGKNGGHIYGVNQQDYTNDLPIDAASDTALLIDDATAAFDESGIAGVGNYFKRKGESFIPASARPVFLGFEYFAHGLVDAGIAHLKALIEDLEHQGVKRVIVLSAQAKYMLTTLAEKLGMPPAFQVEYLVDTMERAWCDTPSYLYAGSFNLRYCQESHRLNTLYDNAVQDSIPTSQEFTPLVKGDVRLNTLTIWQKPLGPEYRIFGMAESLLTKIEEDALRDIRMSGAKSILCFEPTALPILKEACPDYSVHSYLEQLA</sequence>
<dbReference type="Proteomes" id="UP000199652">
    <property type="component" value="Unassembled WGS sequence"/>
</dbReference>
<dbReference type="OrthoDB" id="1762608at2"/>
<proteinExistence type="predicted"/>
<keyword evidence="2" id="KW-1185">Reference proteome</keyword>
<name>A0A1H3E3K9_EUBBA</name>
<organism evidence="1 2">
    <name type="scientific">Eubacterium barkeri</name>
    <name type="common">Clostridium barkeri</name>
    <dbReference type="NCBI Taxonomy" id="1528"/>
    <lineage>
        <taxon>Bacteria</taxon>
        <taxon>Bacillati</taxon>
        <taxon>Bacillota</taxon>
        <taxon>Clostridia</taxon>
        <taxon>Eubacteriales</taxon>
        <taxon>Eubacteriaceae</taxon>
        <taxon>Eubacterium</taxon>
    </lineage>
</organism>
<evidence type="ECO:0000313" key="2">
    <source>
        <dbReference type="Proteomes" id="UP000199652"/>
    </source>
</evidence>